<dbReference type="PROSITE" id="PS50011">
    <property type="entry name" value="PROTEIN_KINASE_DOM"/>
    <property type="match status" value="1"/>
</dbReference>
<dbReference type="EC" id="2.7.11.1" evidence="3"/>
<protein>
    <submittedName>
        <fullName evidence="3">Serine/threonine-protein kinase PK-1</fullName>
        <ecNumber evidence="3">2.7.11.1</ecNumber>
    </submittedName>
</protein>
<dbReference type="CDD" id="cd00180">
    <property type="entry name" value="PKc"/>
    <property type="match status" value="1"/>
</dbReference>
<name>A0A564ZH00_9BACT</name>
<dbReference type="PANTHER" id="PTHR44167:SF30">
    <property type="entry name" value="PHOSPHORYLASE KINASE"/>
    <property type="match status" value="1"/>
</dbReference>
<dbReference type="GO" id="GO:0005524">
    <property type="term" value="F:ATP binding"/>
    <property type="evidence" value="ECO:0007669"/>
    <property type="project" value="UniProtKB-UniRule"/>
</dbReference>
<evidence type="ECO:0000259" key="2">
    <source>
        <dbReference type="PROSITE" id="PS50011"/>
    </source>
</evidence>
<reference evidence="3 4" key="1">
    <citation type="submission" date="2019-07" db="EMBL/GenBank/DDBJ databases">
        <authorList>
            <person name="Cremers G."/>
        </authorList>
    </citation>
    <scope>NUCLEOTIDE SEQUENCE [LARGE SCALE GENOMIC DNA]</scope>
</reference>
<keyword evidence="1" id="KW-0547">Nucleotide-binding</keyword>
<dbReference type="EMBL" id="CABIKM010000008">
    <property type="protein sequence ID" value="VUZ84187.1"/>
    <property type="molecule type" value="Genomic_DNA"/>
</dbReference>
<keyword evidence="1" id="KW-0067">ATP-binding</keyword>
<dbReference type="SUPFAM" id="SSF56112">
    <property type="entry name" value="Protein kinase-like (PK-like)"/>
    <property type="match status" value="1"/>
</dbReference>
<dbReference type="InterPro" id="IPR017441">
    <property type="entry name" value="Protein_kinase_ATP_BS"/>
</dbReference>
<gene>
    <name evidence="3" type="primary">spk1</name>
    <name evidence="3" type="ORF">MELA_00553</name>
</gene>
<sequence>MTNPQLPEHDAQLPAPEVPATVADGQVFVPVFTPPVEGESITSTLTGNTYRIGPVIGEGNFGVVYECTDTWENLLAVKMLKPLGTYEQVRESAIAELEKLRLLRHPNVTYVHDAFEFRHTFYIVFERCWQPINQFIQSDQFNGHLWLRAIARQILQAVHFLHCNDYVHQDIHGGNVFIATRSDDMAPNDMIFTFMLGDLGITKMVTEIDAQNTVLAEWMRAPESIVPAEYGPMDHRMDIYHCGLLFLQILLGHPLTLTTEEVLNGVPRKMALQVGGSFNFALEKALRRHVDYRTASALEFWRDLNTPA</sequence>
<evidence type="ECO:0000313" key="3">
    <source>
        <dbReference type="EMBL" id="VUZ84187.1"/>
    </source>
</evidence>
<feature type="binding site" evidence="1">
    <location>
        <position position="78"/>
    </location>
    <ligand>
        <name>ATP</name>
        <dbReference type="ChEBI" id="CHEBI:30616"/>
    </ligand>
</feature>
<evidence type="ECO:0000256" key="1">
    <source>
        <dbReference type="PROSITE-ProRule" id="PRU10141"/>
    </source>
</evidence>
<dbReference type="AlphaFoldDB" id="A0A564ZH00"/>
<dbReference type="InterPro" id="IPR000719">
    <property type="entry name" value="Prot_kinase_dom"/>
</dbReference>
<organism evidence="3 4">
    <name type="scientific">Candidatus Methylomirabilis lanthanidiphila</name>
    <dbReference type="NCBI Taxonomy" id="2211376"/>
    <lineage>
        <taxon>Bacteria</taxon>
        <taxon>Candidatus Methylomirabilota</taxon>
        <taxon>Candidatus Methylomirabilia</taxon>
        <taxon>Candidatus Methylomirabilales</taxon>
        <taxon>Candidatus Methylomirabilaceae</taxon>
        <taxon>Candidatus Methylomirabilis</taxon>
    </lineage>
</organism>
<evidence type="ECO:0000313" key="4">
    <source>
        <dbReference type="Proteomes" id="UP000334340"/>
    </source>
</evidence>
<keyword evidence="4" id="KW-1185">Reference proteome</keyword>
<feature type="domain" description="Protein kinase" evidence="2">
    <location>
        <begin position="50"/>
        <end position="308"/>
    </location>
</feature>
<dbReference type="PROSITE" id="PS00107">
    <property type="entry name" value="PROTEIN_KINASE_ATP"/>
    <property type="match status" value="1"/>
</dbReference>
<dbReference type="Proteomes" id="UP000334340">
    <property type="component" value="Unassembled WGS sequence"/>
</dbReference>
<accession>A0A564ZH00</accession>
<keyword evidence="3" id="KW-0418">Kinase</keyword>
<dbReference type="InterPro" id="IPR011009">
    <property type="entry name" value="Kinase-like_dom_sf"/>
</dbReference>
<dbReference type="GO" id="GO:0004674">
    <property type="term" value="F:protein serine/threonine kinase activity"/>
    <property type="evidence" value="ECO:0007669"/>
    <property type="project" value="UniProtKB-EC"/>
</dbReference>
<proteinExistence type="predicted"/>
<dbReference type="PANTHER" id="PTHR44167">
    <property type="entry name" value="OVARIAN-SPECIFIC SERINE/THREONINE-PROTEIN KINASE LOK-RELATED"/>
    <property type="match status" value="1"/>
</dbReference>
<keyword evidence="3" id="KW-0808">Transferase</keyword>
<dbReference type="Gene3D" id="1.10.510.10">
    <property type="entry name" value="Transferase(Phosphotransferase) domain 1"/>
    <property type="match status" value="1"/>
</dbReference>
<dbReference type="Pfam" id="PF00069">
    <property type="entry name" value="Pkinase"/>
    <property type="match status" value="1"/>
</dbReference>